<evidence type="ECO:0000313" key="3">
    <source>
        <dbReference type="Proteomes" id="UP000625210"/>
    </source>
</evidence>
<evidence type="ECO:0008006" key="4">
    <source>
        <dbReference type="Google" id="ProtNLM"/>
    </source>
</evidence>
<proteinExistence type="predicted"/>
<dbReference type="InterPro" id="IPR000462">
    <property type="entry name" value="CDP-OH_P_trans"/>
</dbReference>
<dbReference type="GO" id="GO:0016020">
    <property type="term" value="C:membrane"/>
    <property type="evidence" value="ECO:0007669"/>
    <property type="project" value="InterPro"/>
</dbReference>
<gene>
    <name evidence="2" type="ORF">GCM10011571_08860</name>
</gene>
<dbReference type="InterPro" id="IPR043130">
    <property type="entry name" value="CDP-OH_PTrfase_TM_dom"/>
</dbReference>
<dbReference type="Proteomes" id="UP000625210">
    <property type="component" value="Unassembled WGS sequence"/>
</dbReference>
<dbReference type="GO" id="GO:0016780">
    <property type="term" value="F:phosphotransferase activity, for other substituted phosphate groups"/>
    <property type="evidence" value="ECO:0007669"/>
    <property type="project" value="InterPro"/>
</dbReference>
<dbReference type="Pfam" id="PF01066">
    <property type="entry name" value="CDP-OH_P_transf"/>
    <property type="match status" value="1"/>
</dbReference>
<dbReference type="EMBL" id="BMHQ01000002">
    <property type="protein sequence ID" value="GGE09776.1"/>
    <property type="molecule type" value="Genomic_DNA"/>
</dbReference>
<sequence>MKPTKTKMRPTLPVDSERILKYRSIYQKPRQLEEIWSWYVLRRISIYVTLMLRRIGVTPNAVSWMSLLFFMLTGWLILTAEPWGFLLAVLAYNLGYLCDCVDGELARITKVTSRKGVFLDTLIRGMSIPKLVAFALAYYELSGIGELSFTAASGIYFSVLIASFALLVPLSYNYIDRKSDENDPVSDMRTSSKGYEWIAFFTGMPGFFACLPLCVLMDAVTGWSVTAGFIFLFLVFWTVKTLVRLYLTTAKLN</sequence>
<dbReference type="AlphaFoldDB" id="A0A8J2YCM6"/>
<dbReference type="RefSeq" id="WP_188646665.1">
    <property type="nucleotide sequence ID" value="NZ_BMHQ01000002.1"/>
</dbReference>
<comment type="caution">
    <text evidence="2">The sequence shown here is derived from an EMBL/GenBank/DDBJ whole genome shotgun (WGS) entry which is preliminary data.</text>
</comment>
<accession>A0A8J2YCM6</accession>
<feature type="transmembrane region" description="Helical" evidence="1">
    <location>
        <begin position="61"/>
        <end position="78"/>
    </location>
</feature>
<keyword evidence="3" id="KW-1185">Reference proteome</keyword>
<keyword evidence="1" id="KW-0812">Transmembrane</keyword>
<reference evidence="2" key="1">
    <citation type="journal article" date="2014" name="Int. J. Syst. Evol. Microbiol.">
        <title>Complete genome sequence of Corynebacterium casei LMG S-19264T (=DSM 44701T), isolated from a smear-ripened cheese.</title>
        <authorList>
            <consortium name="US DOE Joint Genome Institute (JGI-PGF)"/>
            <person name="Walter F."/>
            <person name="Albersmeier A."/>
            <person name="Kalinowski J."/>
            <person name="Ruckert C."/>
        </authorList>
    </citation>
    <scope>NUCLEOTIDE SEQUENCE</scope>
    <source>
        <strain evidence="2">CGMCC 1.15179</strain>
    </source>
</reference>
<feature type="transmembrane region" description="Helical" evidence="1">
    <location>
        <begin position="151"/>
        <end position="175"/>
    </location>
</feature>
<keyword evidence="1" id="KW-1133">Transmembrane helix</keyword>
<dbReference type="GO" id="GO:0008654">
    <property type="term" value="P:phospholipid biosynthetic process"/>
    <property type="evidence" value="ECO:0007669"/>
    <property type="project" value="InterPro"/>
</dbReference>
<protein>
    <recommendedName>
        <fullName evidence="4">CDP-alcohol phosphatidyltransferase</fullName>
    </recommendedName>
</protein>
<keyword evidence="1" id="KW-0472">Membrane</keyword>
<feature type="transmembrane region" description="Helical" evidence="1">
    <location>
        <begin position="225"/>
        <end position="247"/>
    </location>
</feature>
<feature type="transmembrane region" description="Helical" evidence="1">
    <location>
        <begin position="195"/>
        <end position="219"/>
    </location>
</feature>
<name>A0A8J2YCM6_9BACL</name>
<evidence type="ECO:0000313" key="2">
    <source>
        <dbReference type="EMBL" id="GGE09776.1"/>
    </source>
</evidence>
<dbReference type="Gene3D" id="1.20.120.1760">
    <property type="match status" value="1"/>
</dbReference>
<organism evidence="2 3">
    <name type="scientific">Marinithermofilum abyssi</name>
    <dbReference type="NCBI Taxonomy" id="1571185"/>
    <lineage>
        <taxon>Bacteria</taxon>
        <taxon>Bacillati</taxon>
        <taxon>Bacillota</taxon>
        <taxon>Bacilli</taxon>
        <taxon>Bacillales</taxon>
        <taxon>Thermoactinomycetaceae</taxon>
        <taxon>Marinithermofilum</taxon>
    </lineage>
</organism>
<evidence type="ECO:0000256" key="1">
    <source>
        <dbReference type="SAM" id="Phobius"/>
    </source>
</evidence>
<reference evidence="2" key="2">
    <citation type="submission" date="2020-09" db="EMBL/GenBank/DDBJ databases">
        <authorList>
            <person name="Sun Q."/>
            <person name="Zhou Y."/>
        </authorList>
    </citation>
    <scope>NUCLEOTIDE SEQUENCE</scope>
    <source>
        <strain evidence="2">CGMCC 1.15179</strain>
    </source>
</reference>